<name>A0A1I5BS02_9FLAO</name>
<sequence>MEEIITSLKHWEAVRNNPDVLTELFMSNLGFELDMSLFPEKKPLHAYAAVKDGELGFYVISEVNDVDSSPEDLSANCYWCPALMAFEGGGQEIPEAEANLRLGTWKETFPIWIQQIVKMPFGIYQTFHIPTTDLKPQKYAALFALKDNIITPDIKEADLVLTNNAGIFYDTIRSQPPYSYTSQYYILSLI</sequence>
<dbReference type="AlphaFoldDB" id="A0A1I5BS02"/>
<accession>A0A1I5BS02</accession>
<dbReference type="Proteomes" id="UP000199036">
    <property type="component" value="Unassembled WGS sequence"/>
</dbReference>
<evidence type="ECO:0008006" key="3">
    <source>
        <dbReference type="Google" id="ProtNLM"/>
    </source>
</evidence>
<dbReference type="EMBL" id="FOVI01000010">
    <property type="protein sequence ID" value="SFN77496.1"/>
    <property type="molecule type" value="Genomic_DNA"/>
</dbReference>
<organism evidence="1 2">
    <name type="scientific">Paenimyroides ummariense</name>
    <dbReference type="NCBI Taxonomy" id="913024"/>
    <lineage>
        <taxon>Bacteria</taxon>
        <taxon>Pseudomonadati</taxon>
        <taxon>Bacteroidota</taxon>
        <taxon>Flavobacteriia</taxon>
        <taxon>Flavobacteriales</taxon>
        <taxon>Flavobacteriaceae</taxon>
        <taxon>Paenimyroides</taxon>
    </lineage>
</organism>
<protein>
    <recommendedName>
        <fullName evidence="3">Suppressor of fused protein (SUFU)</fullName>
    </recommendedName>
</protein>
<dbReference type="STRING" id="913024.SAMN05421741_110106"/>
<keyword evidence="2" id="KW-1185">Reference proteome</keyword>
<evidence type="ECO:0000313" key="1">
    <source>
        <dbReference type="EMBL" id="SFN77496.1"/>
    </source>
</evidence>
<evidence type="ECO:0000313" key="2">
    <source>
        <dbReference type="Proteomes" id="UP000199036"/>
    </source>
</evidence>
<dbReference type="RefSeq" id="WP_091522779.1">
    <property type="nucleotide sequence ID" value="NZ_FOVI01000010.1"/>
</dbReference>
<dbReference type="OrthoDB" id="1446045at2"/>
<reference evidence="2" key="1">
    <citation type="submission" date="2016-10" db="EMBL/GenBank/DDBJ databases">
        <authorList>
            <person name="Varghese N."/>
            <person name="Submissions S."/>
        </authorList>
    </citation>
    <scope>NUCLEOTIDE SEQUENCE [LARGE SCALE GENOMIC DNA]</scope>
    <source>
        <strain evidence="2">DS-12</strain>
    </source>
</reference>
<proteinExistence type="predicted"/>
<gene>
    <name evidence="1" type="ORF">SAMN05421741_110106</name>
</gene>